<evidence type="ECO:0000256" key="2">
    <source>
        <dbReference type="SAM" id="MobiDB-lite"/>
    </source>
</evidence>
<feature type="compositionally biased region" description="Acidic residues" evidence="2">
    <location>
        <begin position="1170"/>
        <end position="1184"/>
    </location>
</feature>
<evidence type="ECO:0000256" key="1">
    <source>
        <dbReference type="SAM" id="Coils"/>
    </source>
</evidence>
<feature type="region of interest" description="Disordered" evidence="2">
    <location>
        <begin position="864"/>
        <end position="958"/>
    </location>
</feature>
<feature type="region of interest" description="Disordered" evidence="2">
    <location>
        <begin position="1164"/>
        <end position="1202"/>
    </location>
</feature>
<reference evidence="3" key="1">
    <citation type="submission" date="2021-05" db="EMBL/GenBank/DDBJ databases">
        <title>The genome of the haptophyte Pavlova lutheri (Diacronema luteri, Pavlovales) - a model for lipid biosynthesis in eukaryotic algae.</title>
        <authorList>
            <person name="Hulatt C.J."/>
            <person name="Posewitz M.C."/>
        </authorList>
    </citation>
    <scope>NUCLEOTIDE SEQUENCE</scope>
    <source>
        <strain evidence="3">NIVA-4/92</strain>
    </source>
</reference>
<dbReference type="EMBL" id="JAGTXO010000014">
    <property type="protein sequence ID" value="KAG8464025.1"/>
    <property type="molecule type" value="Genomic_DNA"/>
</dbReference>
<feature type="region of interest" description="Disordered" evidence="2">
    <location>
        <begin position="757"/>
        <end position="809"/>
    </location>
</feature>
<evidence type="ECO:0000313" key="4">
    <source>
        <dbReference type="Proteomes" id="UP000751190"/>
    </source>
</evidence>
<dbReference type="Proteomes" id="UP000751190">
    <property type="component" value="Unassembled WGS sequence"/>
</dbReference>
<accession>A0A8J5XIQ4</accession>
<feature type="coiled-coil region" evidence="1">
    <location>
        <begin position="513"/>
        <end position="540"/>
    </location>
</feature>
<feature type="compositionally biased region" description="Pro residues" evidence="2">
    <location>
        <begin position="1058"/>
        <end position="1069"/>
    </location>
</feature>
<feature type="compositionally biased region" description="Low complexity" evidence="2">
    <location>
        <begin position="1360"/>
        <end position="1373"/>
    </location>
</feature>
<feature type="coiled-coil region" evidence="1">
    <location>
        <begin position="681"/>
        <end position="754"/>
    </location>
</feature>
<feature type="region of interest" description="Disordered" evidence="2">
    <location>
        <begin position="1360"/>
        <end position="1385"/>
    </location>
</feature>
<feature type="compositionally biased region" description="Low complexity" evidence="2">
    <location>
        <begin position="795"/>
        <end position="804"/>
    </location>
</feature>
<gene>
    <name evidence="3" type="ORF">KFE25_000193</name>
</gene>
<feature type="compositionally biased region" description="Low complexity" evidence="2">
    <location>
        <begin position="864"/>
        <end position="876"/>
    </location>
</feature>
<feature type="compositionally biased region" description="Basic and acidic residues" evidence="2">
    <location>
        <begin position="773"/>
        <end position="792"/>
    </location>
</feature>
<organism evidence="3 4">
    <name type="scientific">Diacronema lutheri</name>
    <name type="common">Unicellular marine alga</name>
    <name type="synonym">Monochrysis lutheri</name>
    <dbReference type="NCBI Taxonomy" id="2081491"/>
    <lineage>
        <taxon>Eukaryota</taxon>
        <taxon>Haptista</taxon>
        <taxon>Haptophyta</taxon>
        <taxon>Pavlovophyceae</taxon>
        <taxon>Pavlovales</taxon>
        <taxon>Pavlovaceae</taxon>
        <taxon>Diacronema</taxon>
    </lineage>
</organism>
<keyword evidence="1" id="KW-0175">Coiled coil</keyword>
<feature type="region of interest" description="Disordered" evidence="2">
    <location>
        <begin position="1413"/>
        <end position="1438"/>
    </location>
</feature>
<feature type="compositionally biased region" description="Low complexity" evidence="2">
    <location>
        <begin position="757"/>
        <end position="772"/>
    </location>
</feature>
<protein>
    <submittedName>
        <fullName evidence="3">Uncharacterized protein</fullName>
    </submittedName>
</protein>
<feature type="region of interest" description="Disordered" evidence="2">
    <location>
        <begin position="1516"/>
        <end position="1562"/>
    </location>
</feature>
<name>A0A8J5XIQ4_DIALT</name>
<feature type="coiled-coil region" evidence="1">
    <location>
        <begin position="359"/>
        <end position="407"/>
    </location>
</feature>
<sequence length="1562" mass="161434">MPTLFHTRASPTPALHVGSPVHFDDPLVAMPSVEVRADAHERPRTAGAAASPLAGAAARALRPSSAMPRTPVRMCSLGSPSFSPSATRSATAAASALSLARAAAAAEPYFASCCGARASGAPGPPSALTTSRATLSGVSSAAAAELIDTRPTPAAALAEYEPSPVPTAIPERFHVRTRSPIYPALGAAAPDATDRHGIEFLGKVDVDGTGGWEVQQFPSHAAVGRDQVVRLARVLETMLAEQAAAERAEAASAASAASAAADAAAARLAAGAAGDEGAPAADADAAFETATTLAARAAHAAEARRAAELSMYRMIVAELVRQERPVSRERAALLERAAGRWVQLAANGEPELRKRAAQLKRAAHAISRLRADRDRYREQLAPTRAQIDELARELASERARRATAERRAGDAEGAIARAQAAADASKAELGELRSLFAPLRAQLDGARAAAAESTERERAEADARAQVEAALRSAEAALAEELDERTAAEGLLGTLRAKRAEAEDSALQLGALLREANSALDAERAHNADLSDEMAQLNERVGDALGARDEAATAAALARAAIETETARASQSAEEAAQAKASLSTTRAALGERQAELRTATDDARSYREQLRLATAQLDRFKSASARRAAGEEGGDEWDEFEGLEYDQLISRARELLAELIASRTQLKAAQHLAAAAAADAERARADASDARAALARAALEASDGARAHEHEQLLAYAALATARADADELRGALAAAQQAAAESSAEAARLAHKLANRATRAVPPAAAAAAEPDARSREGARRTSTSSREDAEAANEAGAAGADADSDAPKTLPAALARIRALRAELDAAHERASAGERDALRAQLALRDAMAALASRHAEGASARGASGGAAEPATASASDSGNGGGRDAERCSSEDDDSIAELAPLSRRARPQSAMARAPRALSADADARAGERSLDSSRRTAVAAVDPAEEARQREAKTRRAAVRATVSRLANTIDCLLDQLQTQRANAAVRAARERTLIRRYALDVGTDYARKLEALLPPFADPLPSALDAASSAADERLFAPPALGAALAPEPLFPPAGEPAPADPAGGGALASGTAAAVPDGEQLVMRRTDELLDAIDGHLSRLAELEAPSGASKIVLAAAAEEWASLSAQRLRRRHSRNGLLELVMRVLNSLAEAGDEAQLSDSDDASSVDFADADADNAGADGGEAKARTRGPRTAARFVERHVVPSRWRSAVGEAAHHLRTIGMQTDSPDGGEKAIAQARAESAELGAQLADARLALSAAGATVAAISAEFVRAPAALIHAGGRGTMAAEATSQLLAEVERATVGTRVAALTSALGWKGHFEAELVKLGDVLDAELRWAIDATEAAALAARRPRSRAGADARGASSPLGSKREFTVGRAHIERARAQLRAHLRSATRALSERLHADAHSAHGAAPAAPPANGAAPAGAGHAAREVTAALASAAAKRAPIGGASSGVERLSSLVWLRCHTCELHASHVFTFDDHDWDGRADEVPQVWCSCSARVGAPLPLKPQPRSQPKAQLLPHGGSGSGRPSSAQMTAATGPPPGLSGERRR</sequence>
<comment type="caution">
    <text evidence="3">The sequence shown here is derived from an EMBL/GenBank/DDBJ whole genome shotgun (WGS) entry which is preliminary data.</text>
</comment>
<feature type="compositionally biased region" description="Low complexity" evidence="2">
    <location>
        <begin position="1419"/>
        <end position="1438"/>
    </location>
</feature>
<feature type="compositionally biased region" description="Basic and acidic residues" evidence="2">
    <location>
        <begin position="929"/>
        <end position="942"/>
    </location>
</feature>
<proteinExistence type="predicted"/>
<keyword evidence="4" id="KW-1185">Reference proteome</keyword>
<feature type="region of interest" description="Disordered" evidence="2">
    <location>
        <begin position="1056"/>
        <end position="1081"/>
    </location>
</feature>
<dbReference type="OrthoDB" id="10689970at2759"/>
<evidence type="ECO:0000313" key="3">
    <source>
        <dbReference type="EMBL" id="KAG8464025.1"/>
    </source>
</evidence>
<feature type="coiled-coil region" evidence="1">
    <location>
        <begin position="597"/>
        <end position="624"/>
    </location>
</feature>